<protein>
    <submittedName>
        <fullName evidence="1">Uncharacterized protein</fullName>
    </submittedName>
</protein>
<gene>
    <name evidence="1" type="ORF">HHK36_006856</name>
</gene>
<dbReference type="AlphaFoldDB" id="A0A834ZQI3"/>
<dbReference type="EMBL" id="JABCRI010000004">
    <property type="protein sequence ID" value="KAF8407721.1"/>
    <property type="molecule type" value="Genomic_DNA"/>
</dbReference>
<proteinExistence type="predicted"/>
<comment type="caution">
    <text evidence="1">The sequence shown here is derived from an EMBL/GenBank/DDBJ whole genome shotgun (WGS) entry which is preliminary data.</text>
</comment>
<name>A0A834ZQI3_TETSI</name>
<sequence length="114" mass="12212">MGKETIWTSFGEGSQCVLDVFKRDLGFGQAAMHIDKEILAEAVVCCLLYVKTESFEGNGLVMVGIMVALATSFGDIGGGLAIVHCSWFEGPALVGTLTVQTLAMDETMSTKRCR</sequence>
<organism evidence="1 2">
    <name type="scientific">Tetracentron sinense</name>
    <name type="common">Spur-leaf</name>
    <dbReference type="NCBI Taxonomy" id="13715"/>
    <lineage>
        <taxon>Eukaryota</taxon>
        <taxon>Viridiplantae</taxon>
        <taxon>Streptophyta</taxon>
        <taxon>Embryophyta</taxon>
        <taxon>Tracheophyta</taxon>
        <taxon>Spermatophyta</taxon>
        <taxon>Magnoliopsida</taxon>
        <taxon>Trochodendrales</taxon>
        <taxon>Trochodendraceae</taxon>
        <taxon>Tetracentron</taxon>
    </lineage>
</organism>
<reference evidence="1 2" key="1">
    <citation type="submission" date="2020-04" db="EMBL/GenBank/DDBJ databases">
        <title>Plant Genome Project.</title>
        <authorList>
            <person name="Zhang R.-G."/>
        </authorList>
    </citation>
    <scope>NUCLEOTIDE SEQUENCE [LARGE SCALE GENOMIC DNA]</scope>
    <source>
        <strain evidence="1">YNK0</strain>
        <tissue evidence="1">Leaf</tissue>
    </source>
</reference>
<evidence type="ECO:0000313" key="1">
    <source>
        <dbReference type="EMBL" id="KAF8407721.1"/>
    </source>
</evidence>
<accession>A0A834ZQI3</accession>
<dbReference type="Proteomes" id="UP000655225">
    <property type="component" value="Unassembled WGS sequence"/>
</dbReference>
<keyword evidence="2" id="KW-1185">Reference proteome</keyword>
<evidence type="ECO:0000313" key="2">
    <source>
        <dbReference type="Proteomes" id="UP000655225"/>
    </source>
</evidence>